<dbReference type="InterPro" id="IPR006315">
    <property type="entry name" value="OM_autotransptr_brl_dom"/>
</dbReference>
<proteinExistence type="predicted"/>
<evidence type="ECO:0000313" key="3">
    <source>
        <dbReference type="EMBL" id="TSJ61620.1"/>
    </source>
</evidence>
<evidence type="ECO:0000313" key="4">
    <source>
        <dbReference type="Proteomes" id="UP000315321"/>
    </source>
</evidence>
<dbReference type="SMART" id="SM00869">
    <property type="entry name" value="Autotransporter"/>
    <property type="match status" value="1"/>
</dbReference>
<organism evidence="3 4">
    <name type="scientific">Ancylobacter moscoviensis</name>
    <dbReference type="NCBI Taxonomy" id="2597768"/>
    <lineage>
        <taxon>Bacteria</taxon>
        <taxon>Pseudomonadati</taxon>
        <taxon>Pseudomonadota</taxon>
        <taxon>Alphaproteobacteria</taxon>
        <taxon>Hyphomicrobiales</taxon>
        <taxon>Xanthobacteraceae</taxon>
        <taxon>Ancylobacter</taxon>
    </lineage>
</organism>
<protein>
    <submittedName>
        <fullName evidence="3">Autotransporter outer membrane beta-barrel domain-containing protein</fullName>
    </submittedName>
</protein>
<accession>A0ABY3DRY4</accession>
<dbReference type="InterPro" id="IPR036709">
    <property type="entry name" value="Autotransporte_beta_dom_sf"/>
</dbReference>
<feature type="region of interest" description="Disordered" evidence="1">
    <location>
        <begin position="1"/>
        <end position="30"/>
    </location>
</feature>
<dbReference type="PROSITE" id="PS51208">
    <property type="entry name" value="AUTOTRANSPORTER"/>
    <property type="match status" value="1"/>
</dbReference>
<evidence type="ECO:0000259" key="2">
    <source>
        <dbReference type="PROSITE" id="PS51208"/>
    </source>
</evidence>
<dbReference type="SUPFAM" id="SSF103515">
    <property type="entry name" value="Autotransporter"/>
    <property type="match status" value="1"/>
</dbReference>
<dbReference type="EMBL" id="VMBP01000004">
    <property type="protein sequence ID" value="TSJ61620.1"/>
    <property type="molecule type" value="Genomic_DNA"/>
</dbReference>
<dbReference type="InterPro" id="IPR005546">
    <property type="entry name" value="Autotransporte_beta"/>
</dbReference>
<dbReference type="InterPro" id="IPR051551">
    <property type="entry name" value="Autotransporter_adhesion"/>
</dbReference>
<comment type="caution">
    <text evidence="3">The sequence shown here is derived from an EMBL/GenBank/DDBJ whole genome shotgun (WGS) entry which is preliminary data.</text>
</comment>
<dbReference type="PANTHER" id="PTHR35037">
    <property type="entry name" value="C-TERMINAL REGION OF AIDA-LIKE PROTEIN"/>
    <property type="match status" value="1"/>
</dbReference>
<dbReference type="NCBIfam" id="TIGR01414">
    <property type="entry name" value="autotrans_barl"/>
    <property type="match status" value="1"/>
</dbReference>
<sequence>MRSGVTLPPPPEPEPPAPPLPPPPVQTPLIRGEVPGYVLTPAMAQQMGTASLGTFHERRGDQSLLDNLGIATAAWGRVFGGTHDQSWSSTVAGPNYQLAPEIDGDIWGLQVGLDLIAYESGWGQERLGLFYTHADASGSVYGNTLAIVGNRAGSLSLQGDSIGGYWTHIGPTGWYLDAVAMYTWLGGSTSSIQGVGIDTDGNAIVASLEGGVPFTITDNWTLEPQAQLIWQRVDFDDTRDLYSAIDFQSFDAVTPMWVRSSKAPPSRCAAVSRSG</sequence>
<keyword evidence="4" id="KW-1185">Reference proteome</keyword>
<feature type="domain" description="Autotransporter" evidence="2">
    <location>
        <begin position="67"/>
        <end position="275"/>
    </location>
</feature>
<evidence type="ECO:0000256" key="1">
    <source>
        <dbReference type="SAM" id="MobiDB-lite"/>
    </source>
</evidence>
<dbReference type="PANTHER" id="PTHR35037:SF3">
    <property type="entry name" value="C-TERMINAL REGION OF AIDA-LIKE PROTEIN"/>
    <property type="match status" value="1"/>
</dbReference>
<dbReference type="Gene3D" id="2.40.128.130">
    <property type="entry name" value="Autotransporter beta-domain"/>
    <property type="match status" value="1"/>
</dbReference>
<dbReference type="Pfam" id="PF03797">
    <property type="entry name" value="Autotransporter"/>
    <property type="match status" value="1"/>
</dbReference>
<name>A0ABY3DRY4_9HYPH</name>
<reference evidence="3 4" key="1">
    <citation type="submission" date="2019-07" db="EMBL/GenBank/DDBJ databases">
        <authorList>
            <person name="Grouzdev D.S."/>
        </authorList>
    </citation>
    <scope>NUCLEOTIDE SEQUENCE [LARGE SCALE GENOMIC DNA]</scope>
    <source>
        <strain evidence="3 4">3C</strain>
    </source>
</reference>
<dbReference type="Proteomes" id="UP000315321">
    <property type="component" value="Unassembled WGS sequence"/>
</dbReference>
<gene>
    <name evidence="3" type="ORF">FO470_14215</name>
</gene>
<feature type="compositionally biased region" description="Pro residues" evidence="1">
    <location>
        <begin position="7"/>
        <end position="26"/>
    </location>
</feature>